<dbReference type="EMBL" id="FJOG01000020">
    <property type="protein sequence ID" value="CZR62465.1"/>
    <property type="molecule type" value="Genomic_DNA"/>
</dbReference>
<gene>
    <name evidence="2" type="ORF">PAC_12362</name>
</gene>
<reference evidence="2 3" key="1">
    <citation type="submission" date="2016-03" db="EMBL/GenBank/DDBJ databases">
        <authorList>
            <person name="Ploux O."/>
        </authorList>
    </citation>
    <scope>NUCLEOTIDE SEQUENCE [LARGE SCALE GENOMIC DNA]</scope>
    <source>
        <strain evidence="2 3">UAMH 11012</strain>
    </source>
</reference>
<evidence type="ECO:0000313" key="3">
    <source>
        <dbReference type="Proteomes" id="UP000184330"/>
    </source>
</evidence>
<keyword evidence="3" id="KW-1185">Reference proteome</keyword>
<feature type="compositionally biased region" description="Polar residues" evidence="1">
    <location>
        <begin position="103"/>
        <end position="117"/>
    </location>
</feature>
<protein>
    <submittedName>
        <fullName evidence="2">Uncharacterized protein</fullName>
    </submittedName>
</protein>
<proteinExistence type="predicted"/>
<dbReference type="Proteomes" id="UP000184330">
    <property type="component" value="Unassembled WGS sequence"/>
</dbReference>
<evidence type="ECO:0000256" key="1">
    <source>
        <dbReference type="SAM" id="MobiDB-lite"/>
    </source>
</evidence>
<feature type="region of interest" description="Disordered" evidence="1">
    <location>
        <begin position="1"/>
        <end position="39"/>
    </location>
</feature>
<accession>A0A1L7XBT2</accession>
<dbReference type="AlphaFoldDB" id="A0A1L7XBT2"/>
<name>A0A1L7XBT2_9HELO</name>
<sequence>MPTKPIKPQGGSHHKKPQYTKEAKAVTTGQGHQGPSGPEFIPIHRDWTAFKYDDFPFAGAIGQAQYSTVDAASNAAMQRWKAEAMRNQPFHTIEAVALLETKSAGQNESESQRSGSNVGYLAD</sequence>
<organism evidence="2 3">
    <name type="scientific">Phialocephala subalpina</name>
    <dbReference type="NCBI Taxonomy" id="576137"/>
    <lineage>
        <taxon>Eukaryota</taxon>
        <taxon>Fungi</taxon>
        <taxon>Dikarya</taxon>
        <taxon>Ascomycota</taxon>
        <taxon>Pezizomycotina</taxon>
        <taxon>Leotiomycetes</taxon>
        <taxon>Helotiales</taxon>
        <taxon>Mollisiaceae</taxon>
        <taxon>Phialocephala</taxon>
        <taxon>Phialocephala fortinii species complex</taxon>
    </lineage>
</organism>
<feature type="region of interest" description="Disordered" evidence="1">
    <location>
        <begin position="102"/>
        <end position="123"/>
    </location>
</feature>
<evidence type="ECO:0000313" key="2">
    <source>
        <dbReference type="EMBL" id="CZR62465.1"/>
    </source>
</evidence>
<dbReference type="OrthoDB" id="10303523at2759"/>